<evidence type="ECO:0000256" key="4">
    <source>
        <dbReference type="SAM" id="MobiDB-lite"/>
    </source>
</evidence>
<comment type="caution">
    <text evidence="6">The sequence shown here is derived from an EMBL/GenBank/DDBJ whole genome shotgun (WGS) entry which is preliminary data.</text>
</comment>
<protein>
    <recommendedName>
        <fullName evidence="5">RRM domain-containing protein</fullName>
    </recommendedName>
</protein>
<keyword evidence="1" id="KW-0677">Repeat</keyword>
<feature type="domain" description="RRM" evidence="5">
    <location>
        <begin position="190"/>
        <end position="267"/>
    </location>
</feature>
<evidence type="ECO:0000313" key="7">
    <source>
        <dbReference type="Proteomes" id="UP001162131"/>
    </source>
</evidence>
<sequence length="275" mass="31944">MSLPIFIKSLRRTLFRYSGFRYASTSIKSLQDNAFQSFSKRDRRFERKNNNKFELDKKSAKENSEMKEESKEIQSEANKNVKDGKEDKPAKKDKYFSVFVGNLSWDAKEEHVESLFLPYGKPIWISFLKDNETGYSKGAAFVKYKDEKKALASLELNGKVHMERTLQVNMASDKEALEKHKAMIISRTSSTIYVSNLPYKLRDENSFRELFSKCGKIVKVTFPKDEDGKYLHYGFVEFARPQSAKIALGIKNPMYGGRKLRIKLAELKEENNYDE</sequence>
<feature type="domain" description="RRM" evidence="5">
    <location>
        <begin position="96"/>
        <end position="173"/>
    </location>
</feature>
<evidence type="ECO:0000313" key="6">
    <source>
        <dbReference type="EMBL" id="CAG9315813.1"/>
    </source>
</evidence>
<dbReference type="InterPro" id="IPR012677">
    <property type="entry name" value="Nucleotide-bd_a/b_plait_sf"/>
</dbReference>
<dbReference type="InterPro" id="IPR035979">
    <property type="entry name" value="RBD_domain_sf"/>
</dbReference>
<dbReference type="PROSITE" id="PS50102">
    <property type="entry name" value="RRM"/>
    <property type="match status" value="2"/>
</dbReference>
<keyword evidence="2 3" id="KW-0694">RNA-binding</keyword>
<dbReference type="AlphaFoldDB" id="A0AAU9IP94"/>
<gene>
    <name evidence="6" type="ORF">BSTOLATCC_MIC14560</name>
</gene>
<keyword evidence="7" id="KW-1185">Reference proteome</keyword>
<proteinExistence type="predicted"/>
<reference evidence="6" key="1">
    <citation type="submission" date="2021-09" db="EMBL/GenBank/DDBJ databases">
        <authorList>
            <consortium name="AG Swart"/>
            <person name="Singh M."/>
            <person name="Singh A."/>
            <person name="Seah K."/>
            <person name="Emmerich C."/>
        </authorList>
    </citation>
    <scope>NUCLEOTIDE SEQUENCE</scope>
    <source>
        <strain evidence="6">ATCC30299</strain>
    </source>
</reference>
<dbReference type="Gene3D" id="3.30.70.330">
    <property type="match status" value="2"/>
</dbReference>
<organism evidence="6 7">
    <name type="scientific">Blepharisma stoltei</name>
    <dbReference type="NCBI Taxonomy" id="1481888"/>
    <lineage>
        <taxon>Eukaryota</taxon>
        <taxon>Sar</taxon>
        <taxon>Alveolata</taxon>
        <taxon>Ciliophora</taxon>
        <taxon>Postciliodesmatophora</taxon>
        <taxon>Heterotrichea</taxon>
        <taxon>Heterotrichida</taxon>
        <taxon>Blepharismidae</taxon>
        <taxon>Blepharisma</taxon>
    </lineage>
</organism>
<evidence type="ECO:0000256" key="3">
    <source>
        <dbReference type="PROSITE-ProRule" id="PRU00176"/>
    </source>
</evidence>
<dbReference type="Pfam" id="PF00076">
    <property type="entry name" value="RRM_1"/>
    <property type="match status" value="2"/>
</dbReference>
<accession>A0AAU9IP94</accession>
<dbReference type="SUPFAM" id="SSF54928">
    <property type="entry name" value="RNA-binding domain, RBD"/>
    <property type="match status" value="1"/>
</dbReference>
<evidence type="ECO:0000256" key="1">
    <source>
        <dbReference type="ARBA" id="ARBA00022737"/>
    </source>
</evidence>
<dbReference type="SMART" id="SM00360">
    <property type="entry name" value="RRM"/>
    <property type="match status" value="2"/>
</dbReference>
<evidence type="ECO:0000259" key="5">
    <source>
        <dbReference type="PROSITE" id="PS50102"/>
    </source>
</evidence>
<dbReference type="Proteomes" id="UP001162131">
    <property type="component" value="Unassembled WGS sequence"/>
</dbReference>
<evidence type="ECO:0000256" key="2">
    <source>
        <dbReference type="ARBA" id="ARBA00022884"/>
    </source>
</evidence>
<dbReference type="GO" id="GO:0003723">
    <property type="term" value="F:RNA binding"/>
    <property type="evidence" value="ECO:0007669"/>
    <property type="project" value="UniProtKB-UniRule"/>
</dbReference>
<dbReference type="CDD" id="cd00590">
    <property type="entry name" value="RRM_SF"/>
    <property type="match status" value="1"/>
</dbReference>
<feature type="region of interest" description="Disordered" evidence="4">
    <location>
        <begin position="50"/>
        <end position="88"/>
    </location>
</feature>
<dbReference type="PANTHER" id="PTHR23236:SF119">
    <property type="entry name" value="NUCLEAR RNA-BINDING PROTEIN SART-3"/>
    <property type="match status" value="1"/>
</dbReference>
<dbReference type="EMBL" id="CAJZBQ010000014">
    <property type="protein sequence ID" value="CAG9315813.1"/>
    <property type="molecule type" value="Genomic_DNA"/>
</dbReference>
<dbReference type="InterPro" id="IPR000504">
    <property type="entry name" value="RRM_dom"/>
</dbReference>
<dbReference type="PANTHER" id="PTHR23236">
    <property type="entry name" value="EUKARYOTIC TRANSLATION INITIATION FACTOR 4B/4H"/>
    <property type="match status" value="1"/>
</dbReference>
<name>A0AAU9IP94_9CILI</name>